<dbReference type="PANTHER" id="PTHR31485">
    <property type="entry name" value="PEPTIDYL SERINE ALPHA-GALACTOSYLTRANSFERASE"/>
    <property type="match status" value="1"/>
</dbReference>
<gene>
    <name evidence="1" type="ORF">PHYSODRAFT_253331</name>
</gene>
<evidence type="ECO:0000313" key="1">
    <source>
        <dbReference type="EMBL" id="EGZ19595.1"/>
    </source>
</evidence>
<keyword evidence="2" id="KW-1185">Reference proteome</keyword>
<dbReference type="RefSeq" id="XP_009522312.1">
    <property type="nucleotide sequence ID" value="XM_009524017.1"/>
</dbReference>
<sequence>MTSSRRVLLSLKAALCLAFVVLVTALNYYGFATTRVQASSSVPSQMAALEIQTQNHKLFQEIRDLLSDTANTSQAIATHATEQPATPIPDKEMPKFPADHDGSNMHIVFSASCDQRNRLLQQTVVQLTASGVGQKDPITQILSGCSESDRLLNPEPGAQDSYPAYNKPFGLRPFLQHTFPEVKHELVALIDGDFFFFRPLEANPGRNMSKFYHGRRDPSTVDDAVIDGVALAQDWNALKDGFFAEDKADVLKQVCGGLPCGNVSRENGAEYYGNIGPPYIMTRSDALRMVDDYCHLCVRTRQVSNEWIAKMFAFSIAAANNGIKHKALSHLGISSPSFEGGSHEYWDFVDGTMANPCEDNLDFVMPKDPDAFGRRRKEVFQE</sequence>
<dbReference type="GeneID" id="20638363"/>
<evidence type="ECO:0000313" key="2">
    <source>
        <dbReference type="Proteomes" id="UP000002640"/>
    </source>
</evidence>
<protein>
    <submittedName>
        <fullName evidence="1">Uncharacterized protein</fullName>
    </submittedName>
</protein>
<name>G4Z6M5_PHYSP</name>
<dbReference type="InterPro" id="IPR044845">
    <property type="entry name" value="HPAT/SRGT1-like"/>
</dbReference>
<proteinExistence type="predicted"/>
<dbReference type="PANTHER" id="PTHR31485:SF7">
    <property type="entry name" value="PEPTIDYL SERINE ALPHA-GALACTOSYLTRANSFERASE"/>
    <property type="match status" value="1"/>
</dbReference>
<dbReference type="Proteomes" id="UP000002640">
    <property type="component" value="Unassembled WGS sequence"/>
</dbReference>
<dbReference type="KEGG" id="psoj:PHYSODRAFT_253331"/>
<dbReference type="InParanoid" id="G4Z6M5"/>
<dbReference type="GO" id="GO:0016757">
    <property type="term" value="F:glycosyltransferase activity"/>
    <property type="evidence" value="ECO:0007669"/>
    <property type="project" value="InterPro"/>
</dbReference>
<dbReference type="AlphaFoldDB" id="G4Z6M5"/>
<accession>G4Z6M5</accession>
<dbReference type="STRING" id="1094619.G4Z6M5"/>
<organism evidence="1 2">
    <name type="scientific">Phytophthora sojae (strain P6497)</name>
    <name type="common">Soybean stem and root rot agent</name>
    <name type="synonym">Phytophthora megasperma f. sp. glycines</name>
    <dbReference type="NCBI Taxonomy" id="1094619"/>
    <lineage>
        <taxon>Eukaryota</taxon>
        <taxon>Sar</taxon>
        <taxon>Stramenopiles</taxon>
        <taxon>Oomycota</taxon>
        <taxon>Peronosporomycetes</taxon>
        <taxon>Peronosporales</taxon>
        <taxon>Peronosporaceae</taxon>
        <taxon>Phytophthora</taxon>
    </lineage>
</organism>
<reference evidence="1 2" key="1">
    <citation type="journal article" date="2006" name="Science">
        <title>Phytophthora genome sequences uncover evolutionary origins and mechanisms of pathogenesis.</title>
        <authorList>
            <person name="Tyler B.M."/>
            <person name="Tripathy S."/>
            <person name="Zhang X."/>
            <person name="Dehal P."/>
            <person name="Jiang R.H."/>
            <person name="Aerts A."/>
            <person name="Arredondo F.D."/>
            <person name="Baxter L."/>
            <person name="Bensasson D."/>
            <person name="Beynon J.L."/>
            <person name="Chapman J."/>
            <person name="Damasceno C.M."/>
            <person name="Dorrance A.E."/>
            <person name="Dou D."/>
            <person name="Dickerman A.W."/>
            <person name="Dubchak I.L."/>
            <person name="Garbelotto M."/>
            <person name="Gijzen M."/>
            <person name="Gordon S.G."/>
            <person name="Govers F."/>
            <person name="Grunwald N.J."/>
            <person name="Huang W."/>
            <person name="Ivors K.L."/>
            <person name="Jones R.W."/>
            <person name="Kamoun S."/>
            <person name="Krampis K."/>
            <person name="Lamour K.H."/>
            <person name="Lee M.K."/>
            <person name="McDonald W.H."/>
            <person name="Medina M."/>
            <person name="Meijer H.J."/>
            <person name="Nordberg E.K."/>
            <person name="Maclean D.J."/>
            <person name="Ospina-Giraldo M.D."/>
            <person name="Morris P.F."/>
            <person name="Phuntumart V."/>
            <person name="Putnam N.H."/>
            <person name="Rash S."/>
            <person name="Rose J.K."/>
            <person name="Sakihama Y."/>
            <person name="Salamov A.A."/>
            <person name="Savidor A."/>
            <person name="Scheuring C.F."/>
            <person name="Smith B.M."/>
            <person name="Sobral B.W."/>
            <person name="Terry A."/>
            <person name="Torto-Alalibo T.A."/>
            <person name="Win J."/>
            <person name="Xu Z."/>
            <person name="Zhang H."/>
            <person name="Grigoriev I.V."/>
            <person name="Rokhsar D.S."/>
            <person name="Boore J.L."/>
        </authorList>
    </citation>
    <scope>NUCLEOTIDE SEQUENCE [LARGE SCALE GENOMIC DNA]</scope>
    <source>
        <strain evidence="1 2">P6497</strain>
    </source>
</reference>
<dbReference type="EMBL" id="JH159153">
    <property type="protein sequence ID" value="EGZ19595.1"/>
    <property type="molecule type" value="Genomic_DNA"/>
</dbReference>